<dbReference type="EMBL" id="JH159158">
    <property type="protein sequence ID" value="EGZ10855.1"/>
    <property type="molecule type" value="Genomic_DNA"/>
</dbReference>
<organism evidence="2 3">
    <name type="scientific">Phytophthora sojae (strain P6497)</name>
    <name type="common">Soybean stem and root rot agent</name>
    <name type="synonym">Phytophthora megasperma f. sp. glycines</name>
    <dbReference type="NCBI Taxonomy" id="1094619"/>
    <lineage>
        <taxon>Eukaryota</taxon>
        <taxon>Sar</taxon>
        <taxon>Stramenopiles</taxon>
        <taxon>Oomycota</taxon>
        <taxon>Peronosporomycetes</taxon>
        <taxon>Peronosporales</taxon>
        <taxon>Peronosporaceae</taxon>
        <taxon>Phytophthora</taxon>
    </lineage>
</organism>
<feature type="compositionally biased region" description="Low complexity" evidence="1">
    <location>
        <begin position="120"/>
        <end position="135"/>
    </location>
</feature>
<dbReference type="Proteomes" id="UP000002640">
    <property type="component" value="Unassembled WGS sequence"/>
</dbReference>
<keyword evidence="3" id="KW-1185">Reference proteome</keyword>
<evidence type="ECO:0000313" key="3">
    <source>
        <dbReference type="Proteomes" id="UP000002640"/>
    </source>
</evidence>
<feature type="compositionally biased region" description="Basic and acidic residues" evidence="1">
    <location>
        <begin position="10"/>
        <end position="22"/>
    </location>
</feature>
<dbReference type="AlphaFoldDB" id="G5A1Q7"/>
<dbReference type="GeneID" id="20639626"/>
<gene>
    <name evidence="2" type="ORF">PHYSODRAFT_264637</name>
</gene>
<feature type="region of interest" description="Disordered" evidence="1">
    <location>
        <begin position="110"/>
        <end position="161"/>
    </location>
</feature>
<evidence type="ECO:0000313" key="2">
    <source>
        <dbReference type="EMBL" id="EGZ10855.1"/>
    </source>
</evidence>
<name>G5A1Q7_PHYSP</name>
<evidence type="ECO:0000256" key="1">
    <source>
        <dbReference type="SAM" id="MobiDB-lite"/>
    </source>
</evidence>
<accession>G5A1Q7</accession>
<feature type="compositionally biased region" description="Basic residues" evidence="1">
    <location>
        <begin position="152"/>
        <end position="161"/>
    </location>
</feature>
<sequence>MFKKGGPHAAARDRDHDGERGARFLHSQQVNGAGGGLRRGRRPAHNVPGSVSVEGCYFRDVGQLYCSCGSTSCTMPPKTVSKMTLVTVNKIGGEPTKPKDKKVDGCTWLQAPRRQAQKRGVGLSGSSSEESTSAGEMGGPLLGPPCASLARTRWKSRPPRS</sequence>
<dbReference type="KEGG" id="psoj:PHYSODRAFT_264637"/>
<reference evidence="2 3" key="1">
    <citation type="journal article" date="2006" name="Science">
        <title>Phytophthora genome sequences uncover evolutionary origins and mechanisms of pathogenesis.</title>
        <authorList>
            <person name="Tyler B.M."/>
            <person name="Tripathy S."/>
            <person name="Zhang X."/>
            <person name="Dehal P."/>
            <person name="Jiang R.H."/>
            <person name="Aerts A."/>
            <person name="Arredondo F.D."/>
            <person name="Baxter L."/>
            <person name="Bensasson D."/>
            <person name="Beynon J.L."/>
            <person name="Chapman J."/>
            <person name="Damasceno C.M."/>
            <person name="Dorrance A.E."/>
            <person name="Dou D."/>
            <person name="Dickerman A.W."/>
            <person name="Dubchak I.L."/>
            <person name="Garbelotto M."/>
            <person name="Gijzen M."/>
            <person name="Gordon S.G."/>
            <person name="Govers F."/>
            <person name="Grunwald N.J."/>
            <person name="Huang W."/>
            <person name="Ivors K.L."/>
            <person name="Jones R.W."/>
            <person name="Kamoun S."/>
            <person name="Krampis K."/>
            <person name="Lamour K.H."/>
            <person name="Lee M.K."/>
            <person name="McDonald W.H."/>
            <person name="Medina M."/>
            <person name="Meijer H.J."/>
            <person name="Nordberg E.K."/>
            <person name="Maclean D.J."/>
            <person name="Ospina-Giraldo M.D."/>
            <person name="Morris P.F."/>
            <person name="Phuntumart V."/>
            <person name="Putnam N.H."/>
            <person name="Rash S."/>
            <person name="Rose J.K."/>
            <person name="Sakihama Y."/>
            <person name="Salamov A.A."/>
            <person name="Savidor A."/>
            <person name="Scheuring C.F."/>
            <person name="Smith B.M."/>
            <person name="Sobral B.W."/>
            <person name="Terry A."/>
            <person name="Torto-Alalibo T.A."/>
            <person name="Win J."/>
            <person name="Xu Z."/>
            <person name="Zhang H."/>
            <person name="Grigoriev I.V."/>
            <person name="Rokhsar D.S."/>
            <person name="Boore J.L."/>
        </authorList>
    </citation>
    <scope>NUCLEOTIDE SEQUENCE [LARGE SCALE GENOMIC DNA]</scope>
    <source>
        <strain evidence="2 3">P6497</strain>
    </source>
</reference>
<dbReference type="RefSeq" id="XP_009533600.1">
    <property type="nucleotide sequence ID" value="XM_009535305.1"/>
</dbReference>
<feature type="region of interest" description="Disordered" evidence="1">
    <location>
        <begin position="1"/>
        <end position="48"/>
    </location>
</feature>
<protein>
    <submittedName>
        <fullName evidence="2">Uncharacterized protein</fullName>
    </submittedName>
</protein>
<proteinExistence type="predicted"/>
<dbReference type="InParanoid" id="G5A1Q7"/>